<dbReference type="RefSeq" id="WP_269422636.1">
    <property type="nucleotide sequence ID" value="NZ_JAPWGY010000002.1"/>
</dbReference>
<evidence type="ECO:0000313" key="4">
    <source>
        <dbReference type="Proteomes" id="UP001069802"/>
    </source>
</evidence>
<organism evidence="3 4">
    <name type="scientific">Kiloniella laminariae</name>
    <dbReference type="NCBI Taxonomy" id="454162"/>
    <lineage>
        <taxon>Bacteria</taxon>
        <taxon>Pseudomonadati</taxon>
        <taxon>Pseudomonadota</taxon>
        <taxon>Alphaproteobacteria</taxon>
        <taxon>Rhodospirillales</taxon>
        <taxon>Kiloniellaceae</taxon>
        <taxon>Kiloniella</taxon>
    </lineage>
</organism>
<comment type="caution">
    <text evidence="3">The sequence shown here is derived from an EMBL/GenBank/DDBJ whole genome shotgun (WGS) entry which is preliminary data.</text>
</comment>
<dbReference type="InterPro" id="IPR010982">
    <property type="entry name" value="Lambda_DNA-bd_dom_sf"/>
</dbReference>
<protein>
    <submittedName>
        <fullName evidence="3">XRE family transcriptional regulator</fullName>
    </submittedName>
</protein>
<gene>
    <name evidence="3" type="ORF">O4H49_06580</name>
</gene>
<sequence length="186" mass="20711">MPYDVTDKLAQRLKQLRLERGWSLDDLAGKSGVSRATLSRLEKAEVSPTTEVLGKLCPAYGLTLTRLLASVENQFQPVIRHSDQSIWNDREQGYERRVVSPPSASLSAEIIEATLQPRSNISYDAPPVPGLKHYLVMLEGNLTITIEGQKHELGQGDCLRYQLFGSSQFVTGASPAKYLLFLNQDH</sequence>
<dbReference type="PANTHER" id="PTHR46797:SF10">
    <property type="entry name" value="BLR1115 PROTEIN"/>
    <property type="match status" value="1"/>
</dbReference>
<dbReference type="Pfam" id="PF13560">
    <property type="entry name" value="HTH_31"/>
    <property type="match status" value="1"/>
</dbReference>
<dbReference type="InterPro" id="IPR014710">
    <property type="entry name" value="RmlC-like_jellyroll"/>
</dbReference>
<dbReference type="InterPro" id="IPR011051">
    <property type="entry name" value="RmlC_Cupin_sf"/>
</dbReference>
<dbReference type="CDD" id="cd02209">
    <property type="entry name" value="cupin_XRE_C"/>
    <property type="match status" value="1"/>
</dbReference>
<dbReference type="SUPFAM" id="SSF47413">
    <property type="entry name" value="lambda repressor-like DNA-binding domains"/>
    <property type="match status" value="1"/>
</dbReference>
<dbReference type="Gene3D" id="1.10.260.40">
    <property type="entry name" value="lambda repressor-like DNA-binding domains"/>
    <property type="match status" value="1"/>
</dbReference>
<dbReference type="CDD" id="cd00093">
    <property type="entry name" value="HTH_XRE"/>
    <property type="match status" value="1"/>
</dbReference>
<dbReference type="SUPFAM" id="SSF51182">
    <property type="entry name" value="RmlC-like cupins"/>
    <property type="match status" value="1"/>
</dbReference>
<evidence type="ECO:0000256" key="1">
    <source>
        <dbReference type="ARBA" id="ARBA00023125"/>
    </source>
</evidence>
<dbReference type="EMBL" id="JAPWGY010000002">
    <property type="protein sequence ID" value="MCZ4280434.1"/>
    <property type="molecule type" value="Genomic_DNA"/>
</dbReference>
<dbReference type="SMART" id="SM00530">
    <property type="entry name" value="HTH_XRE"/>
    <property type="match status" value="1"/>
</dbReference>
<dbReference type="PANTHER" id="PTHR46797">
    <property type="entry name" value="HTH-TYPE TRANSCRIPTIONAL REGULATOR"/>
    <property type="match status" value="1"/>
</dbReference>
<name>A0ABT4LH70_9PROT</name>
<dbReference type="PROSITE" id="PS50943">
    <property type="entry name" value="HTH_CROC1"/>
    <property type="match status" value="1"/>
</dbReference>
<evidence type="ECO:0000313" key="3">
    <source>
        <dbReference type="EMBL" id="MCZ4280434.1"/>
    </source>
</evidence>
<proteinExistence type="predicted"/>
<keyword evidence="4" id="KW-1185">Reference proteome</keyword>
<dbReference type="Proteomes" id="UP001069802">
    <property type="component" value="Unassembled WGS sequence"/>
</dbReference>
<dbReference type="InterPro" id="IPR050807">
    <property type="entry name" value="TransReg_Diox_bact_type"/>
</dbReference>
<evidence type="ECO:0000259" key="2">
    <source>
        <dbReference type="PROSITE" id="PS50943"/>
    </source>
</evidence>
<accession>A0ABT4LH70</accession>
<keyword evidence="1" id="KW-0238">DNA-binding</keyword>
<reference evidence="3" key="1">
    <citation type="submission" date="2022-12" db="EMBL/GenBank/DDBJ databases">
        <title>Bacterial isolates from different developmental stages of Nematostella vectensis.</title>
        <authorList>
            <person name="Fraune S."/>
        </authorList>
    </citation>
    <scope>NUCLEOTIDE SEQUENCE</scope>
    <source>
        <strain evidence="3">G21630-S1</strain>
    </source>
</reference>
<dbReference type="InterPro" id="IPR001387">
    <property type="entry name" value="Cro/C1-type_HTH"/>
</dbReference>
<feature type="domain" description="HTH cro/C1-type" evidence="2">
    <location>
        <begin position="13"/>
        <end position="67"/>
    </location>
</feature>
<dbReference type="Gene3D" id="2.60.120.10">
    <property type="entry name" value="Jelly Rolls"/>
    <property type="match status" value="1"/>
</dbReference>